<dbReference type="Gene3D" id="1.20.120.1230">
    <property type="match status" value="1"/>
</dbReference>
<evidence type="ECO:0000313" key="2">
    <source>
        <dbReference type="EMBL" id="KAI3901776.1"/>
    </source>
</evidence>
<reference evidence="2" key="1">
    <citation type="submission" date="2022-04" db="EMBL/GenBank/DDBJ databases">
        <title>A functionally conserved STORR gene fusion in Papaver species that diverged 16.8 million years ago.</title>
        <authorList>
            <person name="Catania T."/>
        </authorList>
    </citation>
    <scope>NUCLEOTIDE SEQUENCE</scope>
    <source>
        <strain evidence="2">S-188037</strain>
    </source>
</reference>
<evidence type="ECO:0000313" key="3">
    <source>
        <dbReference type="Proteomes" id="UP001202328"/>
    </source>
</evidence>
<dbReference type="AlphaFoldDB" id="A0AAD4XDP6"/>
<dbReference type="Proteomes" id="UP001202328">
    <property type="component" value="Unassembled WGS sequence"/>
</dbReference>
<dbReference type="InterPro" id="IPR056736">
    <property type="entry name" value="SUS_EPBD"/>
</dbReference>
<evidence type="ECO:0000259" key="1">
    <source>
        <dbReference type="Pfam" id="PF24862"/>
    </source>
</evidence>
<organism evidence="2 3">
    <name type="scientific">Papaver atlanticum</name>
    <dbReference type="NCBI Taxonomy" id="357466"/>
    <lineage>
        <taxon>Eukaryota</taxon>
        <taxon>Viridiplantae</taxon>
        <taxon>Streptophyta</taxon>
        <taxon>Embryophyta</taxon>
        <taxon>Tracheophyta</taxon>
        <taxon>Spermatophyta</taxon>
        <taxon>Magnoliopsida</taxon>
        <taxon>Ranunculales</taxon>
        <taxon>Papaveraceae</taxon>
        <taxon>Papaveroideae</taxon>
        <taxon>Papaver</taxon>
    </lineage>
</organism>
<gene>
    <name evidence="2" type="ORF">MKW98_013891</name>
</gene>
<protein>
    <recommendedName>
        <fullName evidence="1">Sucrose synthase EPBD domain-containing protein</fullName>
    </recommendedName>
</protein>
<keyword evidence="3" id="KW-1185">Reference proteome</keyword>
<sequence length="91" mass="10405">MFHDRDRMHPLLDMLKAHNYRQKTMMLNDRIQHLNVTSDSICSVDGAGGVGRMTKAKVSSINCFSQIQLDEFFSRTTARILAVDMPPFMQS</sequence>
<proteinExistence type="predicted"/>
<comment type="caution">
    <text evidence="2">The sequence shown here is derived from an EMBL/GenBank/DDBJ whole genome shotgun (WGS) entry which is preliminary data.</text>
</comment>
<dbReference type="EMBL" id="JAJJMB010011506">
    <property type="protein sequence ID" value="KAI3901776.1"/>
    <property type="molecule type" value="Genomic_DNA"/>
</dbReference>
<accession>A0AAD4XDP6</accession>
<feature type="domain" description="Sucrose synthase EPBD" evidence="1">
    <location>
        <begin position="1"/>
        <end position="40"/>
    </location>
</feature>
<name>A0AAD4XDP6_9MAGN</name>
<dbReference type="Pfam" id="PF24862">
    <property type="entry name" value="SUS_EPBD"/>
    <property type="match status" value="1"/>
</dbReference>